<dbReference type="InterPro" id="IPR050549">
    <property type="entry name" value="MFS_Trehalose_Transporter"/>
</dbReference>
<comment type="similarity">
    <text evidence="8">Belongs to the major facilitator superfamily. Phosphate:H(+) symporter (TC 2.A.1.9) family.</text>
</comment>
<keyword evidence="12" id="KW-1185">Reference proteome</keyword>
<comment type="similarity">
    <text evidence="2">Belongs to the major facilitator superfamily. Sugar transporter (TC 2.A.1.1) family.</text>
</comment>
<sequence length="300" mass="33449">MKLMIVIGVSTAYLLGTLITWRSLALTRIIPCVVILFGLFFIPESPRWLAKTGKHREFEAALRKLRGEDADVSREEAEIQARLSGNGGTTAYALIQIPITLVGAILMDKSGRRPLLMVSATGEFVGCFLTGISFFLKIFVASFSIGMGAIPWVIMPEVLRACAQFRNFKVGIQVHTYVVTYGAELNLQVCNSLSDVYSTCKDFESARRVFSQMAERDLLSWNSLISGYGCNGFLQLALELLGTMRLEGFEPDFVTWKIAVDVYCRMGQCDEAWKIFEQIEEANISSWTTLISVYSRIGKA</sequence>
<dbReference type="SUPFAM" id="SSF103473">
    <property type="entry name" value="MFS general substrate transporter"/>
    <property type="match status" value="1"/>
</dbReference>
<keyword evidence="3" id="KW-0762">Sugar transport</keyword>
<evidence type="ECO:0000256" key="5">
    <source>
        <dbReference type="ARBA" id="ARBA00022737"/>
    </source>
</evidence>
<keyword evidence="5" id="KW-0677">Repeat</keyword>
<keyword evidence="4 10" id="KW-0812">Transmembrane</keyword>
<dbReference type="InterPro" id="IPR002885">
    <property type="entry name" value="PPR_rpt"/>
</dbReference>
<dbReference type="GO" id="GO:0022857">
    <property type="term" value="F:transmembrane transporter activity"/>
    <property type="evidence" value="ECO:0007669"/>
    <property type="project" value="InterPro"/>
</dbReference>
<organism evidence="11 12">
    <name type="scientific">Rhododendron simsii</name>
    <name type="common">Sims's rhododendron</name>
    <dbReference type="NCBI Taxonomy" id="118357"/>
    <lineage>
        <taxon>Eukaryota</taxon>
        <taxon>Viridiplantae</taxon>
        <taxon>Streptophyta</taxon>
        <taxon>Embryophyta</taxon>
        <taxon>Tracheophyta</taxon>
        <taxon>Spermatophyta</taxon>
        <taxon>Magnoliopsida</taxon>
        <taxon>eudicotyledons</taxon>
        <taxon>Gunneridae</taxon>
        <taxon>Pentapetalae</taxon>
        <taxon>asterids</taxon>
        <taxon>Ericales</taxon>
        <taxon>Ericaceae</taxon>
        <taxon>Ericoideae</taxon>
        <taxon>Rhodoreae</taxon>
        <taxon>Rhododendron</taxon>
    </lineage>
</organism>
<dbReference type="Proteomes" id="UP000626092">
    <property type="component" value="Unassembled WGS sequence"/>
</dbReference>
<dbReference type="OrthoDB" id="1937829at2759"/>
<dbReference type="EMBL" id="WJXA01000008">
    <property type="protein sequence ID" value="KAF7134282.1"/>
    <property type="molecule type" value="Genomic_DNA"/>
</dbReference>
<dbReference type="Gene3D" id="1.20.1250.20">
    <property type="entry name" value="MFS general substrate transporter like domains"/>
    <property type="match status" value="1"/>
</dbReference>
<dbReference type="Pfam" id="PF00083">
    <property type="entry name" value="Sugar_tr"/>
    <property type="match status" value="2"/>
</dbReference>
<comment type="subcellular location">
    <subcellularLocation>
        <location evidence="1">Membrane</location>
    </subcellularLocation>
</comment>
<evidence type="ECO:0000256" key="1">
    <source>
        <dbReference type="ARBA" id="ARBA00004370"/>
    </source>
</evidence>
<dbReference type="PANTHER" id="PTHR48021:SF21">
    <property type="entry name" value="SUGAR TRANSPORTER ERD6-LIKE 8"/>
    <property type="match status" value="1"/>
</dbReference>
<dbReference type="FunFam" id="1.25.40.10:FF:000285">
    <property type="entry name" value="Pentatricopeptide repeat-containing protein, chloroplastic"/>
    <property type="match status" value="1"/>
</dbReference>
<dbReference type="InterPro" id="IPR036259">
    <property type="entry name" value="MFS_trans_sf"/>
</dbReference>
<gene>
    <name evidence="11" type="ORF">RHSIM_Rhsim08G0247400</name>
</gene>
<dbReference type="Pfam" id="PF01535">
    <property type="entry name" value="PPR"/>
    <property type="match status" value="1"/>
</dbReference>
<evidence type="ECO:0000256" key="3">
    <source>
        <dbReference type="ARBA" id="ARBA00022597"/>
    </source>
</evidence>
<dbReference type="GO" id="GO:0016020">
    <property type="term" value="C:membrane"/>
    <property type="evidence" value="ECO:0007669"/>
    <property type="project" value="UniProtKB-SubCell"/>
</dbReference>
<dbReference type="AlphaFoldDB" id="A0A834GJY0"/>
<name>A0A834GJY0_RHOSS</name>
<proteinExistence type="inferred from homology"/>
<feature type="transmembrane region" description="Helical" evidence="10">
    <location>
        <begin position="138"/>
        <end position="159"/>
    </location>
</feature>
<evidence type="ECO:0000313" key="12">
    <source>
        <dbReference type="Proteomes" id="UP000626092"/>
    </source>
</evidence>
<evidence type="ECO:0000256" key="8">
    <source>
        <dbReference type="ARBA" id="ARBA00044504"/>
    </source>
</evidence>
<evidence type="ECO:0000256" key="7">
    <source>
        <dbReference type="ARBA" id="ARBA00023136"/>
    </source>
</evidence>
<dbReference type="InterPro" id="IPR011990">
    <property type="entry name" value="TPR-like_helical_dom_sf"/>
</dbReference>
<reference evidence="11" key="1">
    <citation type="submission" date="2019-11" db="EMBL/GenBank/DDBJ databases">
        <authorList>
            <person name="Liu Y."/>
            <person name="Hou J."/>
            <person name="Li T.-Q."/>
            <person name="Guan C.-H."/>
            <person name="Wu X."/>
            <person name="Wu H.-Z."/>
            <person name="Ling F."/>
            <person name="Zhang R."/>
            <person name="Shi X.-G."/>
            <person name="Ren J.-P."/>
            <person name="Chen E.-F."/>
            <person name="Sun J.-M."/>
        </authorList>
    </citation>
    <scope>NUCLEOTIDE SEQUENCE</scope>
    <source>
        <strain evidence="11">Adult_tree_wgs_1</strain>
        <tissue evidence="11">Leaves</tissue>
    </source>
</reference>
<evidence type="ECO:0000256" key="2">
    <source>
        <dbReference type="ARBA" id="ARBA00010992"/>
    </source>
</evidence>
<dbReference type="PANTHER" id="PTHR48021">
    <property type="match status" value="1"/>
</dbReference>
<evidence type="ECO:0000256" key="6">
    <source>
        <dbReference type="ARBA" id="ARBA00022989"/>
    </source>
</evidence>
<comment type="caution">
    <text evidence="11">The sequence shown here is derived from an EMBL/GenBank/DDBJ whole genome shotgun (WGS) entry which is preliminary data.</text>
</comment>
<evidence type="ECO:0000256" key="10">
    <source>
        <dbReference type="SAM" id="Phobius"/>
    </source>
</evidence>
<dbReference type="PROSITE" id="PS51375">
    <property type="entry name" value="PPR"/>
    <property type="match status" value="2"/>
</dbReference>
<dbReference type="InterPro" id="IPR005828">
    <property type="entry name" value="MFS_sugar_transport-like"/>
</dbReference>
<feature type="repeat" description="PPR" evidence="9">
    <location>
        <begin position="217"/>
        <end position="251"/>
    </location>
</feature>
<dbReference type="Gene3D" id="1.25.40.10">
    <property type="entry name" value="Tetratricopeptide repeat domain"/>
    <property type="match status" value="1"/>
</dbReference>
<keyword evidence="6 10" id="KW-1133">Transmembrane helix</keyword>
<dbReference type="NCBIfam" id="TIGR00756">
    <property type="entry name" value="PPR"/>
    <property type="match status" value="2"/>
</dbReference>
<feature type="repeat" description="PPR" evidence="9">
    <location>
        <begin position="252"/>
        <end position="286"/>
    </location>
</feature>
<accession>A0A834GJY0</accession>
<feature type="transmembrane region" description="Helical" evidence="10">
    <location>
        <begin position="90"/>
        <end position="107"/>
    </location>
</feature>
<evidence type="ECO:0000313" key="11">
    <source>
        <dbReference type="EMBL" id="KAF7134282.1"/>
    </source>
</evidence>
<evidence type="ECO:0000256" key="4">
    <source>
        <dbReference type="ARBA" id="ARBA00022692"/>
    </source>
</evidence>
<feature type="transmembrane region" description="Helical" evidence="10">
    <location>
        <begin position="12"/>
        <end position="42"/>
    </location>
</feature>
<keyword evidence="3" id="KW-0813">Transport</keyword>
<dbReference type="Pfam" id="PF13041">
    <property type="entry name" value="PPR_2"/>
    <property type="match status" value="1"/>
</dbReference>
<protein>
    <submittedName>
        <fullName evidence="11">Uncharacterized protein</fullName>
    </submittedName>
</protein>
<evidence type="ECO:0000256" key="9">
    <source>
        <dbReference type="PROSITE-ProRule" id="PRU00708"/>
    </source>
</evidence>
<keyword evidence="7 10" id="KW-0472">Membrane</keyword>